<dbReference type="Proteomes" id="UP001594351">
    <property type="component" value="Unassembled WGS sequence"/>
</dbReference>
<organism evidence="2 3">
    <name type="scientific">candidate division CSSED10-310 bacterium</name>
    <dbReference type="NCBI Taxonomy" id="2855610"/>
    <lineage>
        <taxon>Bacteria</taxon>
        <taxon>Bacteria division CSSED10-310</taxon>
    </lineage>
</organism>
<sequence>MKLIDCGMIHELPKNKYHRVRTLFTELATYHLFPLAIIEGTAGGRIFTDDVDHPQRAFILVDYGEGDIYLTGNSAHADFNHDINVLLHSIFYEERKQGHEMFTMYWHPDEWETHFDTILARLNPMRYSRRYHASPTLKCDWQSKLKTGFQVVQMDSWFFSQLGVTNMDVLKDWIQYEHRTQNTVDGIHGYCVIDQTENAAVAWCQIDYVSGTRTEIGIQTAENYRKQGWGTIVAAATVEFLVSKGFDEIGWHSWAHNIASGKTAEKVGLELVLDHPVYVGMLNQFENMMVQADYFASDAICQDTQQAYLCLENAIKMAEEHHADYVNFPDVVSGKLNLQKVYYKAAVMCVTLEKTDCVFEYLRKAIDVGFTDVDSLKTDQHFSHLHPTNMWKTLLSWFD</sequence>
<dbReference type="EC" id="2.3.1.-" evidence="2"/>
<evidence type="ECO:0000313" key="3">
    <source>
        <dbReference type="Proteomes" id="UP001594351"/>
    </source>
</evidence>
<gene>
    <name evidence="2" type="ORF">ACFL27_08820</name>
</gene>
<keyword evidence="3" id="KW-1185">Reference proteome</keyword>
<keyword evidence="2" id="KW-0012">Acyltransferase</keyword>
<comment type="caution">
    <text evidence="2">The sequence shown here is derived from an EMBL/GenBank/DDBJ whole genome shotgun (WGS) entry which is preliminary data.</text>
</comment>
<feature type="domain" description="N-acetyltransferase" evidence="1">
    <location>
        <begin position="135"/>
        <end position="286"/>
    </location>
</feature>
<dbReference type="PROSITE" id="PS51186">
    <property type="entry name" value="GNAT"/>
    <property type="match status" value="1"/>
</dbReference>
<dbReference type="Gene3D" id="3.40.630.30">
    <property type="match status" value="1"/>
</dbReference>
<dbReference type="InterPro" id="IPR027365">
    <property type="entry name" value="GNAT_acetyltra_YdfB-like"/>
</dbReference>
<dbReference type="Pfam" id="PF12746">
    <property type="entry name" value="GNAT_acetyltran"/>
    <property type="match status" value="1"/>
</dbReference>
<dbReference type="EMBL" id="JBHPBY010000088">
    <property type="protein sequence ID" value="MFC1850279.1"/>
    <property type="molecule type" value="Genomic_DNA"/>
</dbReference>
<dbReference type="SUPFAM" id="SSF55729">
    <property type="entry name" value="Acyl-CoA N-acyltransferases (Nat)"/>
    <property type="match status" value="1"/>
</dbReference>
<dbReference type="GO" id="GO:0016746">
    <property type="term" value="F:acyltransferase activity"/>
    <property type="evidence" value="ECO:0007669"/>
    <property type="project" value="UniProtKB-KW"/>
</dbReference>
<accession>A0ABV6YVQ4</accession>
<dbReference type="InterPro" id="IPR000182">
    <property type="entry name" value="GNAT_dom"/>
</dbReference>
<name>A0ABV6YVQ4_UNCC1</name>
<evidence type="ECO:0000313" key="2">
    <source>
        <dbReference type="EMBL" id="MFC1850279.1"/>
    </source>
</evidence>
<keyword evidence="2" id="KW-0808">Transferase</keyword>
<proteinExistence type="predicted"/>
<protein>
    <submittedName>
        <fullName evidence="2">GNAT family N-acetyltransferase</fullName>
        <ecNumber evidence="2">2.3.1.-</ecNumber>
    </submittedName>
</protein>
<dbReference type="InterPro" id="IPR016181">
    <property type="entry name" value="Acyl_CoA_acyltransferase"/>
</dbReference>
<evidence type="ECO:0000259" key="1">
    <source>
        <dbReference type="PROSITE" id="PS51186"/>
    </source>
</evidence>
<reference evidence="2 3" key="1">
    <citation type="submission" date="2024-09" db="EMBL/GenBank/DDBJ databases">
        <title>Laminarin stimulates single cell rates of sulfate reduction while oxygen inhibits transcriptomic activity in coastal marine sediment.</title>
        <authorList>
            <person name="Lindsay M."/>
            <person name="Orcutt B."/>
            <person name="Emerson D."/>
            <person name="Stepanauskas R."/>
            <person name="D'Angelo T."/>
        </authorList>
    </citation>
    <scope>NUCLEOTIDE SEQUENCE [LARGE SCALE GENOMIC DNA]</scope>
    <source>
        <strain evidence="2">SAG AM-311-K15</strain>
    </source>
</reference>